<accession>A0A8S9Z9D4</accession>
<name>A0A8S9Z9D4_9BILA</name>
<organism evidence="1 2">
    <name type="scientific">Meloidogyne graminicola</name>
    <dbReference type="NCBI Taxonomy" id="189291"/>
    <lineage>
        <taxon>Eukaryota</taxon>
        <taxon>Metazoa</taxon>
        <taxon>Ecdysozoa</taxon>
        <taxon>Nematoda</taxon>
        <taxon>Chromadorea</taxon>
        <taxon>Rhabditida</taxon>
        <taxon>Tylenchina</taxon>
        <taxon>Tylenchomorpha</taxon>
        <taxon>Tylenchoidea</taxon>
        <taxon>Meloidogynidae</taxon>
        <taxon>Meloidogyninae</taxon>
        <taxon>Meloidogyne</taxon>
    </lineage>
</organism>
<reference evidence="1" key="1">
    <citation type="journal article" date="2020" name="Ecol. Evol.">
        <title>Genome structure and content of the rice root-knot nematode (Meloidogyne graminicola).</title>
        <authorList>
            <person name="Phan N.T."/>
            <person name="Danchin E.G.J."/>
            <person name="Klopp C."/>
            <person name="Perfus-Barbeoch L."/>
            <person name="Kozlowski D.K."/>
            <person name="Koutsovoulos G.D."/>
            <person name="Lopez-Roques C."/>
            <person name="Bouchez O."/>
            <person name="Zahm M."/>
            <person name="Besnard G."/>
            <person name="Bellafiore S."/>
        </authorList>
    </citation>
    <scope>NUCLEOTIDE SEQUENCE</scope>
    <source>
        <strain evidence="1">VN-18</strain>
    </source>
</reference>
<sequence length="97" mass="11500">MFLLIIIRPLYKFSKERTALFILFSKSCINCFSQFVLILETISLNIPGNRSFFNAFFTTPISQFSFNASYFHMAGLALNRFHSVYFLFNYQNLWKLK</sequence>
<gene>
    <name evidence="1" type="ORF">Mgra_00009412</name>
</gene>
<keyword evidence="2" id="KW-1185">Reference proteome</keyword>
<proteinExistence type="predicted"/>
<comment type="caution">
    <text evidence="1">The sequence shown here is derived from an EMBL/GenBank/DDBJ whole genome shotgun (WGS) entry which is preliminary data.</text>
</comment>
<dbReference type="EMBL" id="JABEBT010000155">
    <property type="protein sequence ID" value="KAF7627298.1"/>
    <property type="molecule type" value="Genomic_DNA"/>
</dbReference>
<dbReference type="Proteomes" id="UP000605970">
    <property type="component" value="Unassembled WGS sequence"/>
</dbReference>
<protein>
    <submittedName>
        <fullName evidence="1">Uncharacterized protein</fullName>
    </submittedName>
</protein>
<evidence type="ECO:0000313" key="1">
    <source>
        <dbReference type="EMBL" id="KAF7627298.1"/>
    </source>
</evidence>
<dbReference type="AlphaFoldDB" id="A0A8S9Z9D4"/>
<evidence type="ECO:0000313" key="2">
    <source>
        <dbReference type="Proteomes" id="UP000605970"/>
    </source>
</evidence>